<proteinExistence type="predicted"/>
<evidence type="ECO:0000256" key="1">
    <source>
        <dbReference type="SAM" id="SignalP"/>
    </source>
</evidence>
<evidence type="ECO:0000313" key="2">
    <source>
        <dbReference type="EMBL" id="OQX11627.1"/>
    </source>
</evidence>
<evidence type="ECO:0000313" key="3">
    <source>
        <dbReference type="Proteomes" id="UP000192491"/>
    </source>
</evidence>
<dbReference type="EMBL" id="MTEJ01000084">
    <property type="protein sequence ID" value="OQX11627.1"/>
    <property type="molecule type" value="Genomic_DNA"/>
</dbReference>
<evidence type="ECO:0008006" key="4">
    <source>
        <dbReference type="Google" id="ProtNLM"/>
    </source>
</evidence>
<feature type="chain" id="PRO_5011005925" description="WxL domain-containing protein" evidence="1">
    <location>
        <begin position="24"/>
        <end position="214"/>
    </location>
</feature>
<dbReference type="AlphaFoldDB" id="A0A1Y1QR68"/>
<protein>
    <recommendedName>
        <fullName evidence="4">WxL domain-containing protein</fullName>
    </recommendedName>
</protein>
<reference evidence="2 3" key="1">
    <citation type="submission" date="2017-01" db="EMBL/GenBank/DDBJ databases">
        <title>Novel large sulfur bacteria in the metagenomes of groundwater-fed chemosynthetic microbial mats in the Lake Huron basin.</title>
        <authorList>
            <person name="Sharrar A.M."/>
            <person name="Flood B.E."/>
            <person name="Bailey J.V."/>
            <person name="Jones D.S."/>
            <person name="Biddanda B."/>
            <person name="Ruberg S.A."/>
            <person name="Marcus D.N."/>
            <person name="Dick G.J."/>
        </authorList>
    </citation>
    <scope>NUCLEOTIDE SEQUENCE [LARGE SCALE GENOMIC DNA]</scope>
    <source>
        <strain evidence="2">A8</strain>
    </source>
</reference>
<keyword evidence="1" id="KW-0732">Signal</keyword>
<name>A0A1Y1QR68_9GAMM</name>
<feature type="signal peptide" evidence="1">
    <location>
        <begin position="1"/>
        <end position="23"/>
    </location>
</feature>
<sequence>MKLKQKLLLALVASILATPAAFAYTHDTTPTENTAALAHDDVDYHNVSIAVPEIALIDVTPNTTGTAPAITFTAPTDAGAGFTNPVVTGASTLAYSSNVAAVTPGLRKITVAVSSATGAGAADLVAIPAGVTLGMTPTLDSPTAGTVGTCETAPLSSTVTSCDLITGIANYATGINGKTLTYVPTITGAGGMIAHTASGAAKTVRLVYTLSSAS</sequence>
<accession>A0A1Y1QR68</accession>
<organism evidence="2 3">
    <name type="scientific">Thiothrix lacustris</name>
    <dbReference type="NCBI Taxonomy" id="525917"/>
    <lineage>
        <taxon>Bacteria</taxon>
        <taxon>Pseudomonadati</taxon>
        <taxon>Pseudomonadota</taxon>
        <taxon>Gammaproteobacteria</taxon>
        <taxon>Thiotrichales</taxon>
        <taxon>Thiotrichaceae</taxon>
        <taxon>Thiothrix</taxon>
    </lineage>
</organism>
<comment type="caution">
    <text evidence="2">The sequence shown here is derived from an EMBL/GenBank/DDBJ whole genome shotgun (WGS) entry which is preliminary data.</text>
</comment>
<dbReference type="Proteomes" id="UP000192491">
    <property type="component" value="Unassembled WGS sequence"/>
</dbReference>
<gene>
    <name evidence="2" type="ORF">BWK73_17270</name>
</gene>